<feature type="transmembrane region" description="Helical" evidence="5">
    <location>
        <begin position="112"/>
        <end position="132"/>
    </location>
</feature>
<dbReference type="PATRIC" id="fig|1331206.3.peg.3259"/>
<feature type="domain" description="O-antigen ligase-related" evidence="6">
    <location>
        <begin position="182"/>
        <end position="337"/>
    </location>
</feature>
<keyword evidence="2 5" id="KW-0812">Transmembrane</keyword>
<evidence type="ECO:0000256" key="4">
    <source>
        <dbReference type="ARBA" id="ARBA00023136"/>
    </source>
</evidence>
<feature type="transmembrane region" description="Helical" evidence="5">
    <location>
        <begin position="176"/>
        <end position="193"/>
    </location>
</feature>
<feature type="transmembrane region" description="Helical" evidence="5">
    <location>
        <begin position="326"/>
        <end position="348"/>
    </location>
</feature>
<dbReference type="PANTHER" id="PTHR37422">
    <property type="entry name" value="TEICHURONIC ACID BIOSYNTHESIS PROTEIN TUAE"/>
    <property type="match status" value="1"/>
</dbReference>
<proteinExistence type="predicted"/>
<keyword evidence="7" id="KW-0328">Glycosyltransferase</keyword>
<comment type="caution">
    <text evidence="7">The sequence shown here is derived from an EMBL/GenBank/DDBJ whole genome shotgun (WGS) entry which is preliminary data.</text>
</comment>
<evidence type="ECO:0000256" key="2">
    <source>
        <dbReference type="ARBA" id="ARBA00022692"/>
    </source>
</evidence>
<gene>
    <name evidence="7" type="ORF">L497_2962</name>
</gene>
<dbReference type="EC" id="2.4.-.-" evidence="7"/>
<evidence type="ECO:0000313" key="8">
    <source>
        <dbReference type="Proteomes" id="UP000026682"/>
    </source>
</evidence>
<feature type="transmembrane region" description="Helical" evidence="5">
    <location>
        <begin position="360"/>
        <end position="380"/>
    </location>
</feature>
<feature type="transmembrane region" description="Helical" evidence="5">
    <location>
        <begin position="7"/>
        <end position="24"/>
    </location>
</feature>
<feature type="transmembrane region" description="Helical" evidence="5">
    <location>
        <begin position="144"/>
        <end position="164"/>
    </location>
</feature>
<keyword evidence="7" id="KW-0436">Ligase</keyword>
<accession>A0A158M0N2</accession>
<dbReference type="STRING" id="35814.BBB42_17620"/>
<feature type="transmembrane region" description="Helical" evidence="5">
    <location>
        <begin position="386"/>
        <end position="403"/>
    </location>
</feature>
<name>A0A158M0N2_9BORD</name>
<dbReference type="InterPro" id="IPR007016">
    <property type="entry name" value="O-antigen_ligase-rel_domated"/>
</dbReference>
<evidence type="ECO:0000256" key="3">
    <source>
        <dbReference type="ARBA" id="ARBA00022989"/>
    </source>
</evidence>
<dbReference type="Pfam" id="PF04932">
    <property type="entry name" value="Wzy_C"/>
    <property type="match status" value="1"/>
</dbReference>
<dbReference type="GO" id="GO:0016020">
    <property type="term" value="C:membrane"/>
    <property type="evidence" value="ECO:0007669"/>
    <property type="project" value="UniProtKB-SubCell"/>
</dbReference>
<feature type="transmembrane region" description="Helical" evidence="5">
    <location>
        <begin position="87"/>
        <end position="105"/>
    </location>
</feature>
<dbReference type="Proteomes" id="UP000026682">
    <property type="component" value="Unassembled WGS sequence"/>
</dbReference>
<feature type="transmembrane region" description="Helical" evidence="5">
    <location>
        <begin position="58"/>
        <end position="75"/>
    </location>
</feature>
<reference evidence="7 8" key="1">
    <citation type="submission" date="2014-03" db="EMBL/GenBank/DDBJ databases">
        <title>Genome sequence of Bordetella holmseii.</title>
        <authorList>
            <person name="Harvill E."/>
            <person name="Goodfield L.L."/>
            <person name="Ivanov Y."/>
            <person name="Meyer J.A."/>
            <person name="Newth C."/>
            <person name="Cassiday P."/>
            <person name="Tondella M.L."/>
            <person name="Liao P."/>
            <person name="Zimmerman J."/>
            <person name="Meert K."/>
            <person name="Wessel D."/>
            <person name="Berger J."/>
            <person name="Dean J.M."/>
            <person name="Holubkov R."/>
            <person name="Burr J."/>
            <person name="Liu T."/>
            <person name="Brinkac L.M."/>
            <person name="Sanka R."/>
            <person name="Kim M."/>
            <person name="Losada L."/>
        </authorList>
    </citation>
    <scope>NUCLEOTIDE SEQUENCE [LARGE SCALE GENOMIC DNA]</scope>
    <source>
        <strain evidence="7 8">CDC-H585-BH</strain>
    </source>
</reference>
<keyword evidence="3 5" id="KW-1133">Transmembrane helix</keyword>
<dbReference type="PANTHER" id="PTHR37422:SF23">
    <property type="entry name" value="TEICHURONIC ACID BIOSYNTHESIS PROTEIN TUAE"/>
    <property type="match status" value="1"/>
</dbReference>
<keyword evidence="4 5" id="KW-0472">Membrane</keyword>
<organism evidence="7 8">
    <name type="scientific">Bordetella holmesii CDC-H585-BH</name>
    <dbReference type="NCBI Taxonomy" id="1331206"/>
    <lineage>
        <taxon>Bacteria</taxon>
        <taxon>Pseudomonadati</taxon>
        <taxon>Pseudomonadota</taxon>
        <taxon>Betaproteobacteria</taxon>
        <taxon>Burkholderiales</taxon>
        <taxon>Alcaligenaceae</taxon>
        <taxon>Bordetella</taxon>
    </lineage>
</organism>
<dbReference type="GO" id="GO:0016874">
    <property type="term" value="F:ligase activity"/>
    <property type="evidence" value="ECO:0007669"/>
    <property type="project" value="UniProtKB-KW"/>
</dbReference>
<evidence type="ECO:0000259" key="6">
    <source>
        <dbReference type="Pfam" id="PF04932"/>
    </source>
</evidence>
<protein>
    <submittedName>
        <fullName evidence="7">O-antigen ligase</fullName>
        <ecNumber evidence="7">2.4.-.-</ecNumber>
    </submittedName>
</protein>
<dbReference type="GO" id="GO:0016757">
    <property type="term" value="F:glycosyltransferase activity"/>
    <property type="evidence" value="ECO:0007669"/>
    <property type="project" value="UniProtKB-KW"/>
</dbReference>
<sequence length="414" mass="44410">MFNRFSCWLLIATITAIPTLLLTTSGGGSAAFYLSLLLCLPICATAAQPIALRGYRSLMLAACAPLAVALLNSALHAGWSSSAVERGLRLAVGVPLLLAAMQAIGPERLKQTLWGVLAAGWAGTITLLSLVGSDLTKRPLTDQYNAVGYGNLLLLLAVLSLFSLSWRLTRHARWENTVKLLTLVVTFLSFILTQTRSGWVALPVFILLALAVYARIRHPARLVATAIGILAALVALGSTSPALRGRVDQGVAQYRECQTAPNSNTSVCIRLQLWRAAWAMMLDDPIKGSGPTGFAPRLQELAARNTISPHVAEHFGEPHNDLLESLALYGIPGGIALVLLYGMPALLFVRRLQRTLPQAVRAAAAMGVAVCLGFALFGLTELMFRGMRTIGFYAVLVALFAVLSDPRLHHKGTE</sequence>
<dbReference type="GeneID" id="93121875"/>
<dbReference type="InterPro" id="IPR051533">
    <property type="entry name" value="WaaL-like"/>
</dbReference>
<dbReference type="AlphaFoldDB" id="A0A158M0N2"/>
<comment type="subcellular location">
    <subcellularLocation>
        <location evidence="1">Membrane</location>
        <topology evidence="1">Multi-pass membrane protein</topology>
    </subcellularLocation>
</comment>
<feature type="transmembrane region" description="Helical" evidence="5">
    <location>
        <begin position="223"/>
        <end position="243"/>
    </location>
</feature>
<feature type="transmembrane region" description="Helical" evidence="5">
    <location>
        <begin position="199"/>
        <end position="216"/>
    </location>
</feature>
<evidence type="ECO:0000256" key="5">
    <source>
        <dbReference type="SAM" id="Phobius"/>
    </source>
</evidence>
<evidence type="ECO:0000313" key="7">
    <source>
        <dbReference type="EMBL" id="KAK87439.1"/>
    </source>
</evidence>
<keyword evidence="7" id="KW-0808">Transferase</keyword>
<dbReference type="EMBL" id="JFZZ01000136">
    <property type="protein sequence ID" value="KAK87439.1"/>
    <property type="molecule type" value="Genomic_DNA"/>
</dbReference>
<feature type="transmembrane region" description="Helical" evidence="5">
    <location>
        <begin position="30"/>
        <end position="51"/>
    </location>
</feature>
<evidence type="ECO:0000256" key="1">
    <source>
        <dbReference type="ARBA" id="ARBA00004141"/>
    </source>
</evidence>
<dbReference type="RefSeq" id="WP_005017044.1">
    <property type="nucleotide sequence ID" value="NZ_JFZZ01000136.1"/>
</dbReference>